<gene>
    <name evidence="1" type="ORF">Sspor_01730</name>
</gene>
<accession>A0ABQ3T339</accession>
<evidence type="ECO:0000313" key="1">
    <source>
        <dbReference type="EMBL" id="GHI74612.1"/>
    </source>
</evidence>
<protein>
    <submittedName>
        <fullName evidence="1">Uncharacterized protein</fullName>
    </submittedName>
</protein>
<dbReference type="RefSeq" id="WP_272934807.1">
    <property type="nucleotide sequence ID" value="NZ_BAAATO010000022.1"/>
</dbReference>
<reference evidence="2" key="1">
    <citation type="submission" date="2023-07" db="EMBL/GenBank/DDBJ databases">
        <title>Whole genome shotgun sequence of Streptomyces spororaveus NBRC 15456.</title>
        <authorList>
            <person name="Komaki H."/>
            <person name="Tamura T."/>
        </authorList>
    </citation>
    <scope>NUCLEOTIDE SEQUENCE [LARGE SCALE GENOMIC DNA]</scope>
    <source>
        <strain evidence="2">NBRC 15456</strain>
    </source>
</reference>
<sequence>MARSKKSVKGRHEQRLNILQELDGLAKLMLTIVRVWLYFHM</sequence>
<dbReference type="EMBL" id="BNED01000002">
    <property type="protein sequence ID" value="GHI74612.1"/>
    <property type="molecule type" value="Genomic_DNA"/>
</dbReference>
<name>A0ABQ3T339_9ACTN</name>
<organism evidence="1 2">
    <name type="scientific">Streptomyces spororaveus</name>
    <dbReference type="NCBI Taxonomy" id="284039"/>
    <lineage>
        <taxon>Bacteria</taxon>
        <taxon>Bacillati</taxon>
        <taxon>Actinomycetota</taxon>
        <taxon>Actinomycetes</taxon>
        <taxon>Kitasatosporales</taxon>
        <taxon>Streptomycetaceae</taxon>
        <taxon>Streptomyces</taxon>
    </lineage>
</organism>
<proteinExistence type="predicted"/>
<comment type="caution">
    <text evidence="1">The sequence shown here is derived from an EMBL/GenBank/DDBJ whole genome shotgun (WGS) entry which is preliminary data.</text>
</comment>
<keyword evidence="2" id="KW-1185">Reference proteome</keyword>
<evidence type="ECO:0000313" key="2">
    <source>
        <dbReference type="Proteomes" id="UP000608522"/>
    </source>
</evidence>
<dbReference type="Proteomes" id="UP000608522">
    <property type="component" value="Unassembled WGS sequence"/>
</dbReference>